<dbReference type="AlphaFoldDB" id="A0A7L1ZSW1"/>
<comment type="caution">
    <text evidence="15">The sequence shown here is derived from an EMBL/GenBank/DDBJ whole genome shotgun (WGS) entry which is preliminary data.</text>
</comment>
<dbReference type="FunFam" id="2.60.40.10:FF:001275">
    <property type="entry name" value="Immunoglobulin superfamily DCC subclass member 4"/>
    <property type="match status" value="1"/>
</dbReference>
<feature type="non-terminal residue" evidence="15">
    <location>
        <position position="1"/>
    </location>
</feature>
<proteinExistence type="inferred from homology"/>
<dbReference type="SMART" id="SM00409">
    <property type="entry name" value="IG"/>
    <property type="match status" value="4"/>
</dbReference>
<dbReference type="InterPro" id="IPR013098">
    <property type="entry name" value="Ig_I-set"/>
</dbReference>
<dbReference type="SUPFAM" id="SSF48726">
    <property type="entry name" value="Immunoglobulin"/>
    <property type="match status" value="4"/>
</dbReference>
<evidence type="ECO:0000256" key="6">
    <source>
        <dbReference type="ARBA" id="ARBA00022737"/>
    </source>
</evidence>
<keyword evidence="5" id="KW-0732">Signal</keyword>
<keyword evidence="8 12" id="KW-0472">Membrane</keyword>
<dbReference type="InterPro" id="IPR003599">
    <property type="entry name" value="Ig_sub"/>
</dbReference>
<feature type="domain" description="Ig-like" evidence="13">
    <location>
        <begin position="113"/>
        <end position="199"/>
    </location>
</feature>
<protein>
    <submittedName>
        <fullName evidence="15">IGDC4 protein</fullName>
    </submittedName>
</protein>
<dbReference type="PANTHER" id="PTHR44170">
    <property type="entry name" value="PROTEIN SIDEKICK"/>
    <property type="match status" value="1"/>
</dbReference>
<feature type="transmembrane region" description="Helical" evidence="12">
    <location>
        <begin position="917"/>
        <end position="939"/>
    </location>
</feature>
<dbReference type="GO" id="GO:0098609">
    <property type="term" value="P:cell-cell adhesion"/>
    <property type="evidence" value="ECO:0007669"/>
    <property type="project" value="TreeGrafter"/>
</dbReference>
<feature type="domain" description="Ig-like" evidence="13">
    <location>
        <begin position="1"/>
        <end position="101"/>
    </location>
</feature>
<sequence length="1078" mass="117735">GRLSEGDSLELSCSAGPAKVILEPNQVVILDCNLIPVEQVINITWKKNGFPLVEQEHLHVLPNGSLFISSQAVAKDSKYPEKSGAEGNYSCVSHTSLGTVTSQTAAVRFSTLSRFFQQPESQTVEENGMARFECRIEGLPSPVITWEKDHEALPAEPRFITLPNGVLQIVDVQESDAGTYHCVATNAARKRYSNDATLSVVKGSQAAGGDVTIVAAPENTTVVAGESVVMECMAAADPTPFVSWIRQDGKSISTDVIVLGRTNLLIPSSQPHHSGVYVCRANKPQTRQFVTAAAELRILATPSISQAPETISRTRASTARFVCKAEGEPAPTIHWLKNGEPILSNGRVKVQSSGSLVINQIGLEDAGYYQCVAENSLGMACATAKLSVIVREGLPSAPKKVSAVSLSSTTVLVSWERPEHNSEQIIGFSLHYQRAVGTDNVEYQFAVNNDTTELQVKDLEPNTNYVFYVVAYSQLGASRTSSSIVVQTLEDVPSAAPQLSLSSMTPGDIRVTWLPPPPELSNGKITKYKIDYCTLKEGMVTFTSASRGCSNSSCACFANPSGYLLLKLSKLCSFSLPRVMILPERRMAIPFAPTELKVRAKMESLLITWQPPANHAQISGYKLYYREVGPEESSDESPLDGGEDESWDVGPIKLKKKVKQYELTRLAPGRLYEVKLVAFNKHEDGYAAVWKGKTEKAPATAVDPPVQKGPPLPPVQVYAESNSSTSIWLRWKKPDFTTVKIVNYTVRFSPWGLKNASLVTYYTSSDEDILISGLKPYTRYEFAVQSNGVGIDGPFGSVVERFTLPDRPSTPPSDLRLHPLNPYAVQVHWCPPVEPNGIIVEYLILYNANNTQPDDMWTLLTREGNIFSTEVHGLESDTRYFFKMGAKTVVGSGPYSNVKDVHTLREKLSDVLDIHSVTGIIVGVCLGLLCILFCMCASFRNSKHREALPGLDSQAAGNHTYYHRSRQGVASPSATLDSHELESLMSPLPEDAPVPLGDITELAEVHSLIHTSLPEDIFHGKRKSSWNKSANQAWTNSITRYGDTITKEPLSAVNGALKLPSSAGQKLLLQALVYDAVM</sequence>
<dbReference type="FunFam" id="2.60.40.10:FF:000456">
    <property type="entry name" value="protogenin isoform X2"/>
    <property type="match status" value="1"/>
</dbReference>
<keyword evidence="4 12" id="KW-0812">Transmembrane</keyword>
<evidence type="ECO:0000259" key="13">
    <source>
        <dbReference type="PROSITE" id="PS50835"/>
    </source>
</evidence>
<keyword evidence="11" id="KW-0393">Immunoglobulin domain</keyword>
<dbReference type="PANTHER" id="PTHR44170:SF5">
    <property type="entry name" value="IMMUNOGLOBULIN SUPERFAMILY DCC SUBCLASS MEMBER 4"/>
    <property type="match status" value="1"/>
</dbReference>
<keyword evidence="16" id="KW-1185">Reference proteome</keyword>
<dbReference type="CDD" id="cd00063">
    <property type="entry name" value="FN3"/>
    <property type="match status" value="5"/>
</dbReference>
<dbReference type="Pfam" id="PF07679">
    <property type="entry name" value="I-set"/>
    <property type="match status" value="2"/>
</dbReference>
<dbReference type="Pfam" id="PF13927">
    <property type="entry name" value="Ig_3"/>
    <property type="match status" value="1"/>
</dbReference>
<dbReference type="EMBL" id="VXBY01001357">
    <property type="protein sequence ID" value="NXP36972.1"/>
    <property type="molecule type" value="Genomic_DNA"/>
</dbReference>
<dbReference type="SUPFAM" id="SSF49265">
    <property type="entry name" value="Fibronectin type III"/>
    <property type="match status" value="3"/>
</dbReference>
<feature type="domain" description="Fibronectin type-III" evidence="14">
    <location>
        <begin position="397"/>
        <end position="491"/>
    </location>
</feature>
<evidence type="ECO:0000256" key="1">
    <source>
        <dbReference type="ARBA" id="ARBA00004251"/>
    </source>
</evidence>
<evidence type="ECO:0000256" key="5">
    <source>
        <dbReference type="ARBA" id="ARBA00022729"/>
    </source>
</evidence>
<accession>A0A7L1ZSW1</accession>
<evidence type="ECO:0000256" key="2">
    <source>
        <dbReference type="ARBA" id="ARBA00009588"/>
    </source>
</evidence>
<feature type="domain" description="Fibronectin type-III" evidence="14">
    <location>
        <begin position="592"/>
        <end position="700"/>
    </location>
</feature>
<keyword evidence="7 12" id="KW-1133">Transmembrane helix</keyword>
<evidence type="ECO:0000256" key="7">
    <source>
        <dbReference type="ARBA" id="ARBA00022989"/>
    </source>
</evidence>
<dbReference type="InterPro" id="IPR003598">
    <property type="entry name" value="Ig_sub2"/>
</dbReference>
<evidence type="ECO:0000259" key="14">
    <source>
        <dbReference type="PROSITE" id="PS50853"/>
    </source>
</evidence>
<dbReference type="Proteomes" id="UP000524007">
    <property type="component" value="Unassembled WGS sequence"/>
</dbReference>
<dbReference type="GO" id="GO:0005886">
    <property type="term" value="C:plasma membrane"/>
    <property type="evidence" value="ECO:0007669"/>
    <property type="project" value="UniProtKB-SubCell"/>
</dbReference>
<keyword evidence="9" id="KW-1015">Disulfide bond</keyword>
<feature type="non-terminal residue" evidence="15">
    <location>
        <position position="1078"/>
    </location>
</feature>
<keyword evidence="6" id="KW-0677">Repeat</keyword>
<evidence type="ECO:0000313" key="16">
    <source>
        <dbReference type="Proteomes" id="UP000524007"/>
    </source>
</evidence>
<dbReference type="InterPro" id="IPR003961">
    <property type="entry name" value="FN3_dom"/>
</dbReference>
<organism evidence="15 16">
    <name type="scientific">Leiothrix lutea</name>
    <name type="common">Red-billed leiothrix</name>
    <name type="synonym">Sylvia lutea</name>
    <dbReference type="NCBI Taxonomy" id="36275"/>
    <lineage>
        <taxon>Eukaryota</taxon>
        <taxon>Metazoa</taxon>
        <taxon>Chordata</taxon>
        <taxon>Craniata</taxon>
        <taxon>Vertebrata</taxon>
        <taxon>Euteleostomi</taxon>
        <taxon>Archelosauria</taxon>
        <taxon>Archosauria</taxon>
        <taxon>Dinosauria</taxon>
        <taxon>Saurischia</taxon>
        <taxon>Theropoda</taxon>
        <taxon>Coelurosauria</taxon>
        <taxon>Aves</taxon>
        <taxon>Neognathae</taxon>
        <taxon>Neoaves</taxon>
        <taxon>Telluraves</taxon>
        <taxon>Australaves</taxon>
        <taxon>Passeriformes</taxon>
        <taxon>Sylvioidea</taxon>
        <taxon>Leiothrichidae</taxon>
        <taxon>Leiothrix</taxon>
    </lineage>
</organism>
<feature type="domain" description="Ig-like" evidence="13">
    <location>
        <begin position="302"/>
        <end position="387"/>
    </location>
</feature>
<evidence type="ECO:0000256" key="11">
    <source>
        <dbReference type="ARBA" id="ARBA00023319"/>
    </source>
</evidence>
<dbReference type="Pfam" id="PF00041">
    <property type="entry name" value="fn3"/>
    <property type="match status" value="4"/>
</dbReference>
<evidence type="ECO:0000313" key="15">
    <source>
        <dbReference type="EMBL" id="NXP36972.1"/>
    </source>
</evidence>
<comment type="subcellular location">
    <subcellularLocation>
        <location evidence="1">Cell membrane</location>
        <topology evidence="1">Single-pass type I membrane protein</topology>
    </subcellularLocation>
</comment>
<dbReference type="FunFam" id="2.60.40.10:FF:000759">
    <property type="entry name" value="Immunoglobulin superfamily DCC subclass member 4"/>
    <property type="match status" value="1"/>
</dbReference>
<dbReference type="PROSITE" id="PS50835">
    <property type="entry name" value="IG_LIKE"/>
    <property type="match status" value="4"/>
</dbReference>
<keyword evidence="10" id="KW-0325">Glycoprotein</keyword>
<evidence type="ECO:0000256" key="10">
    <source>
        <dbReference type="ARBA" id="ARBA00023180"/>
    </source>
</evidence>
<evidence type="ECO:0000256" key="9">
    <source>
        <dbReference type="ARBA" id="ARBA00023157"/>
    </source>
</evidence>
<comment type="similarity">
    <text evidence="2">Belongs to the immunoglobulin superfamily. DCC family.</text>
</comment>
<dbReference type="InterPro" id="IPR007110">
    <property type="entry name" value="Ig-like_dom"/>
</dbReference>
<reference evidence="15 16" key="1">
    <citation type="submission" date="2019-09" db="EMBL/GenBank/DDBJ databases">
        <title>Bird 10,000 Genomes (B10K) Project - Family phase.</title>
        <authorList>
            <person name="Zhang G."/>
        </authorList>
    </citation>
    <scope>NUCLEOTIDE SEQUENCE [LARGE SCALE GENOMIC DNA]</scope>
    <source>
        <strain evidence="15">B10K-DU-002-43</strain>
        <tissue evidence="15">Muscle</tissue>
    </source>
</reference>
<dbReference type="SMART" id="SM00408">
    <property type="entry name" value="IGc2"/>
    <property type="match status" value="4"/>
</dbReference>
<evidence type="ECO:0000256" key="12">
    <source>
        <dbReference type="SAM" id="Phobius"/>
    </source>
</evidence>
<feature type="domain" description="Fibronectin type-III" evidence="14">
    <location>
        <begin position="713"/>
        <end position="806"/>
    </location>
</feature>
<feature type="domain" description="Fibronectin type-III" evidence="14">
    <location>
        <begin position="811"/>
        <end position="906"/>
    </location>
</feature>
<feature type="domain" description="Ig-like" evidence="13">
    <location>
        <begin position="209"/>
        <end position="291"/>
    </location>
</feature>
<evidence type="ECO:0000256" key="4">
    <source>
        <dbReference type="ARBA" id="ARBA00022692"/>
    </source>
</evidence>
<dbReference type="InterPro" id="IPR036116">
    <property type="entry name" value="FN3_sf"/>
</dbReference>
<evidence type="ECO:0000256" key="8">
    <source>
        <dbReference type="ARBA" id="ARBA00023136"/>
    </source>
</evidence>
<dbReference type="InterPro" id="IPR036179">
    <property type="entry name" value="Ig-like_dom_sf"/>
</dbReference>
<name>A0A7L1ZSW1_LEILU</name>
<dbReference type="PROSITE" id="PS50853">
    <property type="entry name" value="FN3"/>
    <property type="match status" value="4"/>
</dbReference>
<keyword evidence="3" id="KW-1003">Cell membrane</keyword>
<gene>
    <name evidence="15" type="primary">Igdcc4</name>
    <name evidence="15" type="ORF">LEILUT_R04024</name>
</gene>
<dbReference type="FunFam" id="2.60.40.10:FF:000273">
    <property type="entry name" value="contactin-3 isoform X1"/>
    <property type="match status" value="1"/>
</dbReference>
<dbReference type="FunFam" id="2.60.40.10:FF:001038">
    <property type="entry name" value="Immunoglobulin superfamily DCC subclass member 4"/>
    <property type="match status" value="1"/>
</dbReference>
<evidence type="ECO:0000256" key="3">
    <source>
        <dbReference type="ARBA" id="ARBA00022475"/>
    </source>
</evidence>
<dbReference type="SMART" id="SM00060">
    <property type="entry name" value="FN3"/>
    <property type="match status" value="5"/>
</dbReference>
<dbReference type="Gene3D" id="2.60.40.10">
    <property type="entry name" value="Immunoglobulins"/>
    <property type="match status" value="9"/>
</dbReference>
<dbReference type="InterPro" id="IPR013783">
    <property type="entry name" value="Ig-like_fold"/>
</dbReference>
<dbReference type="FunFam" id="2.60.40.10:FF:000299">
    <property type="entry name" value="protogenin isoform X2"/>
    <property type="match status" value="1"/>
</dbReference>